<accession>A0AB94ILG3</accession>
<keyword evidence="2" id="KW-1185">Reference proteome</keyword>
<dbReference type="EMBL" id="ALAN01000084">
    <property type="protein sequence ID" value="ETI67862.1"/>
    <property type="molecule type" value="Genomic_DNA"/>
</dbReference>
<name>A0AB94ILG3_9BACI</name>
<evidence type="ECO:0000313" key="1">
    <source>
        <dbReference type="EMBL" id="ETI67862.1"/>
    </source>
</evidence>
<sequence length="83" mass="9940">MKIMINRIRPIENTYQVYGMLAAYDFLVSWFAKTNNHFQIQTEDDVFLLDLVGKNHFYTEKEMKKAVQQKFHLHFKNANKGEL</sequence>
<reference evidence="1 2" key="1">
    <citation type="journal article" date="2014" name="Environ. Microbiol.">
        <title>The nitrate-ammonifying and nosZ-carrying bacterium Bacillus vireti is a potent source and sink for nitric and nitrous oxide under high nitrate conditions.</title>
        <authorList>
            <person name="Mania D."/>
            <person name="Heylen K."/>
            <person name="van Spanning R.J."/>
            <person name="Frostegard A."/>
        </authorList>
    </citation>
    <scope>NUCLEOTIDE SEQUENCE [LARGE SCALE GENOMIC DNA]</scope>
    <source>
        <strain evidence="1 2">LMG 21834</strain>
    </source>
</reference>
<evidence type="ECO:0000313" key="2">
    <source>
        <dbReference type="Proteomes" id="UP000018877"/>
    </source>
</evidence>
<dbReference type="Proteomes" id="UP000018877">
    <property type="component" value="Unassembled WGS sequence"/>
</dbReference>
<dbReference type="AlphaFoldDB" id="A0AB94ILG3"/>
<gene>
    <name evidence="1" type="ORF">BAVI_15276</name>
</gene>
<comment type="caution">
    <text evidence="1">The sequence shown here is derived from an EMBL/GenBank/DDBJ whole genome shotgun (WGS) entry which is preliminary data.</text>
</comment>
<organism evidence="1 2">
    <name type="scientific">Neobacillus vireti LMG 21834</name>
    <dbReference type="NCBI Taxonomy" id="1131730"/>
    <lineage>
        <taxon>Bacteria</taxon>
        <taxon>Bacillati</taxon>
        <taxon>Bacillota</taxon>
        <taxon>Bacilli</taxon>
        <taxon>Bacillales</taxon>
        <taxon>Bacillaceae</taxon>
        <taxon>Neobacillus</taxon>
    </lineage>
</organism>
<proteinExistence type="predicted"/>
<protein>
    <submittedName>
        <fullName evidence="1">Uncharacterized protein</fullName>
    </submittedName>
</protein>